<dbReference type="InterPro" id="IPR031165">
    <property type="entry name" value="GNAT_YJDJ"/>
</dbReference>
<dbReference type="InterPro" id="IPR016181">
    <property type="entry name" value="Acyl_CoA_acyltransferase"/>
</dbReference>
<dbReference type="PANTHER" id="PTHR30543">
    <property type="entry name" value="CHROMATE REDUCTASE"/>
    <property type="match status" value="1"/>
</dbReference>
<dbReference type="GO" id="GO:0010181">
    <property type="term" value="F:FMN binding"/>
    <property type="evidence" value="ECO:0007669"/>
    <property type="project" value="TreeGrafter"/>
</dbReference>
<sequence length="281" mass="30523">MKKVGIIVGSLRKEAYSKKVAQNLALMLPNEIIPEFIEIGTLPLFNEDLEDQGVLEWTAFKSKITDADALLFVTPEYNRSIPGVLKNAIDVGSRPAGDNSWNGKPAMIISNSPGSIGGFGASQHLKQVALAVGMTIIQPAEVYLSRANALFAKNGLLNNDSLGRFLNQVITSLVQHILSAPATDKRSSQSQLVSYRPTPTQLIVLNSQQQTVGNGIFSINNRILTITEVTVDPDFRGLGIAAEIVVKLILLAQIFNLKIDPVCPYAKTFFEKHSGAQKILI</sequence>
<dbReference type="Gene3D" id="3.40.630.30">
    <property type="match status" value="1"/>
</dbReference>
<dbReference type="PROSITE" id="PS51729">
    <property type="entry name" value="GNAT_YJDJ"/>
    <property type="match status" value="1"/>
</dbReference>
<dbReference type="Gene3D" id="3.40.50.360">
    <property type="match status" value="1"/>
</dbReference>
<dbReference type="Pfam" id="PF14542">
    <property type="entry name" value="Acetyltransf_CG"/>
    <property type="match status" value="1"/>
</dbReference>
<dbReference type="AlphaFoldDB" id="A0A0R1SK08"/>
<name>A0A0R1SK08_9LACO</name>
<dbReference type="PANTHER" id="PTHR30543:SF21">
    <property type="entry name" value="NAD(P)H-DEPENDENT FMN REDUCTASE LOT6"/>
    <property type="match status" value="1"/>
</dbReference>
<evidence type="ECO:0000259" key="1">
    <source>
        <dbReference type="PROSITE" id="PS51186"/>
    </source>
</evidence>
<dbReference type="InterPro" id="IPR005025">
    <property type="entry name" value="FMN_Rdtase-like_dom"/>
</dbReference>
<evidence type="ECO:0000259" key="2">
    <source>
        <dbReference type="PROSITE" id="PS51729"/>
    </source>
</evidence>
<dbReference type="InterPro" id="IPR029039">
    <property type="entry name" value="Flavoprotein-like_sf"/>
</dbReference>
<dbReference type="Pfam" id="PF03358">
    <property type="entry name" value="FMN_red"/>
    <property type="match status" value="1"/>
</dbReference>
<dbReference type="SUPFAM" id="SSF52218">
    <property type="entry name" value="Flavoproteins"/>
    <property type="match status" value="1"/>
</dbReference>
<dbReference type="EMBL" id="AZEY01000020">
    <property type="protein sequence ID" value="KRL69113.1"/>
    <property type="molecule type" value="Genomic_DNA"/>
</dbReference>
<dbReference type="GO" id="GO:0016747">
    <property type="term" value="F:acyltransferase activity, transferring groups other than amino-acyl groups"/>
    <property type="evidence" value="ECO:0007669"/>
    <property type="project" value="InterPro"/>
</dbReference>
<dbReference type="InterPro" id="IPR050712">
    <property type="entry name" value="NAD(P)H-dep_reductase"/>
</dbReference>
<feature type="domain" description="N-acetyltransferase" evidence="2">
    <location>
        <begin position="194"/>
        <end position="281"/>
    </location>
</feature>
<organism evidence="3 4">
    <name type="scientific">Lentilactobacillus diolivorans DSM 14421</name>
    <dbReference type="NCBI Taxonomy" id="1423739"/>
    <lineage>
        <taxon>Bacteria</taxon>
        <taxon>Bacillati</taxon>
        <taxon>Bacillota</taxon>
        <taxon>Bacilli</taxon>
        <taxon>Lactobacillales</taxon>
        <taxon>Lactobacillaceae</taxon>
        <taxon>Lentilactobacillus</taxon>
    </lineage>
</organism>
<reference evidence="3 4" key="1">
    <citation type="journal article" date="2015" name="Genome Announc.">
        <title>Expanding the biotechnology potential of lactobacilli through comparative genomics of 213 strains and associated genera.</title>
        <authorList>
            <person name="Sun Z."/>
            <person name="Harris H.M."/>
            <person name="McCann A."/>
            <person name="Guo C."/>
            <person name="Argimon S."/>
            <person name="Zhang W."/>
            <person name="Yang X."/>
            <person name="Jeffery I.B."/>
            <person name="Cooney J.C."/>
            <person name="Kagawa T.F."/>
            <person name="Liu W."/>
            <person name="Song Y."/>
            <person name="Salvetti E."/>
            <person name="Wrobel A."/>
            <person name="Rasinkangas P."/>
            <person name="Parkhill J."/>
            <person name="Rea M.C."/>
            <person name="O'Sullivan O."/>
            <person name="Ritari J."/>
            <person name="Douillard F.P."/>
            <person name="Paul Ross R."/>
            <person name="Yang R."/>
            <person name="Briner A.E."/>
            <person name="Felis G.E."/>
            <person name="de Vos W.M."/>
            <person name="Barrangou R."/>
            <person name="Klaenhammer T.R."/>
            <person name="Caufield P.W."/>
            <person name="Cui Y."/>
            <person name="Zhang H."/>
            <person name="O'Toole P.W."/>
        </authorList>
    </citation>
    <scope>NUCLEOTIDE SEQUENCE [LARGE SCALE GENOMIC DNA]</scope>
    <source>
        <strain evidence="3 4">DSM 14421</strain>
    </source>
</reference>
<proteinExistence type="predicted"/>
<evidence type="ECO:0000313" key="4">
    <source>
        <dbReference type="Proteomes" id="UP000052013"/>
    </source>
</evidence>
<dbReference type="GO" id="GO:0005829">
    <property type="term" value="C:cytosol"/>
    <property type="evidence" value="ECO:0007669"/>
    <property type="project" value="TreeGrafter"/>
</dbReference>
<protein>
    <submittedName>
        <fullName evidence="3">Chromate reductase</fullName>
    </submittedName>
</protein>
<dbReference type="Proteomes" id="UP000052013">
    <property type="component" value="Unassembled WGS sequence"/>
</dbReference>
<accession>A0A0R1SK08</accession>
<comment type="caution">
    <text evidence="3">The sequence shown here is derived from an EMBL/GenBank/DDBJ whole genome shotgun (WGS) entry which is preliminary data.</text>
</comment>
<dbReference type="SUPFAM" id="SSF55729">
    <property type="entry name" value="Acyl-CoA N-acyltransferases (Nat)"/>
    <property type="match status" value="1"/>
</dbReference>
<dbReference type="PROSITE" id="PS51186">
    <property type="entry name" value="GNAT"/>
    <property type="match status" value="1"/>
</dbReference>
<dbReference type="InterPro" id="IPR000182">
    <property type="entry name" value="GNAT_dom"/>
</dbReference>
<dbReference type="STRING" id="1423739.FC85_GL002334"/>
<gene>
    <name evidence="3" type="ORF">FC85_GL002334</name>
</gene>
<dbReference type="RefSeq" id="WP_083484877.1">
    <property type="nucleotide sequence ID" value="NZ_AZEY01000020.1"/>
</dbReference>
<evidence type="ECO:0000313" key="3">
    <source>
        <dbReference type="EMBL" id="KRL69113.1"/>
    </source>
</evidence>
<dbReference type="GO" id="GO:0016491">
    <property type="term" value="F:oxidoreductase activity"/>
    <property type="evidence" value="ECO:0007669"/>
    <property type="project" value="InterPro"/>
</dbReference>
<feature type="domain" description="N-acetyltransferase" evidence="1">
    <location>
        <begin position="161"/>
        <end position="281"/>
    </location>
</feature>
<dbReference type="PATRIC" id="fig|1423739.3.peg.2427"/>